<feature type="domain" description="Sema" evidence="25">
    <location>
        <begin position="55"/>
        <end position="559"/>
    </location>
</feature>
<evidence type="ECO:0000256" key="21">
    <source>
        <dbReference type="PROSITE-ProRule" id="PRU10141"/>
    </source>
</evidence>
<dbReference type="PROSITE" id="PS00107">
    <property type="entry name" value="PROTEIN_KINASE_ATP"/>
    <property type="match status" value="1"/>
</dbReference>
<keyword evidence="11 21" id="KW-0067">ATP-binding</keyword>
<dbReference type="PANTHER" id="PTHR24416:SF617">
    <property type="entry name" value="RET ONCOGENE, ISOFORM A"/>
    <property type="match status" value="1"/>
</dbReference>
<evidence type="ECO:0000259" key="24">
    <source>
        <dbReference type="PROSITE" id="PS50011"/>
    </source>
</evidence>
<evidence type="ECO:0000256" key="13">
    <source>
        <dbReference type="ARBA" id="ARBA00022989"/>
    </source>
</evidence>
<keyword evidence="14 23" id="KW-0472">Membrane</keyword>
<proteinExistence type="inferred from homology"/>
<dbReference type="PROSITE" id="PS00109">
    <property type="entry name" value="PROTEIN_KINASE_TYR"/>
    <property type="match status" value="1"/>
</dbReference>
<keyword evidence="18" id="KW-0325">Glycoprotein</keyword>
<evidence type="ECO:0000256" key="7">
    <source>
        <dbReference type="ARBA" id="ARBA00022729"/>
    </source>
</evidence>
<evidence type="ECO:0000256" key="20">
    <source>
        <dbReference type="PROSITE-ProRule" id="PRU00352"/>
    </source>
</evidence>
<evidence type="ECO:0000256" key="14">
    <source>
        <dbReference type="ARBA" id="ARBA00023136"/>
    </source>
</evidence>
<dbReference type="SMART" id="SM00219">
    <property type="entry name" value="TyrKc"/>
    <property type="match status" value="1"/>
</dbReference>
<dbReference type="PROSITE" id="PS51004">
    <property type="entry name" value="SEMA"/>
    <property type="match status" value="1"/>
</dbReference>
<dbReference type="PRINTS" id="PR00109">
    <property type="entry name" value="TYRKINASE"/>
</dbReference>
<feature type="region of interest" description="Disordered" evidence="22">
    <location>
        <begin position="1063"/>
        <end position="1085"/>
    </location>
</feature>
<evidence type="ECO:0000256" key="22">
    <source>
        <dbReference type="SAM" id="MobiDB-lite"/>
    </source>
</evidence>
<dbReference type="Pfam" id="PF01833">
    <property type="entry name" value="TIG"/>
    <property type="match status" value="3"/>
</dbReference>
<dbReference type="FunFam" id="3.30.200.20:FF:000188">
    <property type="entry name" value="Hepatocyte growth factor receptor"/>
    <property type="match status" value="1"/>
</dbReference>
<evidence type="ECO:0000256" key="4">
    <source>
        <dbReference type="ARBA" id="ARBA00022553"/>
    </source>
</evidence>
<comment type="similarity">
    <text evidence="2">Belongs to the plexin family.</text>
</comment>
<evidence type="ECO:0000256" key="16">
    <source>
        <dbReference type="ARBA" id="ARBA00023157"/>
    </source>
</evidence>
<dbReference type="InterPro" id="IPR017441">
    <property type="entry name" value="Protein_kinase_ATP_BS"/>
</dbReference>
<dbReference type="Gene3D" id="3.30.1680.10">
    <property type="entry name" value="ligand-binding face of the semaphorins, domain 2"/>
    <property type="match status" value="1"/>
</dbReference>
<evidence type="ECO:0000259" key="25">
    <source>
        <dbReference type="PROSITE" id="PS51004"/>
    </source>
</evidence>
<dbReference type="SMART" id="SM00630">
    <property type="entry name" value="Sema"/>
    <property type="match status" value="1"/>
</dbReference>
<dbReference type="InterPro" id="IPR014756">
    <property type="entry name" value="Ig_E-set"/>
</dbReference>
<dbReference type="Gene3D" id="2.60.40.10">
    <property type="entry name" value="Immunoglobulins"/>
    <property type="match status" value="2"/>
</dbReference>
<dbReference type="EC" id="2.7.10.1" evidence="3"/>
<dbReference type="InterPro" id="IPR016201">
    <property type="entry name" value="PSI"/>
</dbReference>
<dbReference type="GO" id="GO:0005524">
    <property type="term" value="F:ATP binding"/>
    <property type="evidence" value="ECO:0007669"/>
    <property type="project" value="UniProtKB-UniRule"/>
</dbReference>
<evidence type="ECO:0000256" key="1">
    <source>
        <dbReference type="ARBA" id="ARBA00004479"/>
    </source>
</evidence>
<evidence type="ECO:0000256" key="8">
    <source>
        <dbReference type="ARBA" id="ARBA00022737"/>
    </source>
</evidence>
<comment type="caution">
    <text evidence="20">Lacks conserved residue(s) required for the propagation of feature annotation.</text>
</comment>
<evidence type="ECO:0000256" key="15">
    <source>
        <dbReference type="ARBA" id="ARBA00023137"/>
    </source>
</evidence>
<accession>A0AAJ7U0X3</accession>
<evidence type="ECO:0000256" key="6">
    <source>
        <dbReference type="ARBA" id="ARBA00022692"/>
    </source>
</evidence>
<dbReference type="InterPro" id="IPR008266">
    <property type="entry name" value="Tyr_kinase_AS"/>
</dbReference>
<name>A0AAJ7U0X3_PETMA</name>
<dbReference type="InterPro" id="IPR001245">
    <property type="entry name" value="Ser-Thr/Tyr_kinase_cat_dom"/>
</dbReference>
<keyword evidence="5" id="KW-0808">Transferase</keyword>
<feature type="transmembrane region" description="Helical" evidence="23">
    <location>
        <begin position="1243"/>
        <end position="1264"/>
    </location>
</feature>
<dbReference type="GO" id="GO:0043235">
    <property type="term" value="C:receptor complex"/>
    <property type="evidence" value="ECO:0007669"/>
    <property type="project" value="TreeGrafter"/>
</dbReference>
<protein>
    <recommendedName>
        <fullName evidence="3">receptor protein-tyrosine kinase</fullName>
        <ecNumber evidence="3">2.7.10.1</ecNumber>
    </recommendedName>
</protein>
<dbReference type="Pfam" id="PF01437">
    <property type="entry name" value="PSI"/>
    <property type="match status" value="1"/>
</dbReference>
<dbReference type="SUPFAM" id="SSF101912">
    <property type="entry name" value="Sema domain"/>
    <property type="match status" value="1"/>
</dbReference>
<dbReference type="InterPro" id="IPR002165">
    <property type="entry name" value="Plexin_repeat"/>
</dbReference>
<keyword evidence="7" id="KW-0732">Signal</keyword>
<dbReference type="Proteomes" id="UP001318040">
    <property type="component" value="Chromosome 46"/>
</dbReference>
<keyword evidence="15" id="KW-0829">Tyrosine-protein kinase</keyword>
<evidence type="ECO:0000256" key="3">
    <source>
        <dbReference type="ARBA" id="ARBA00011902"/>
    </source>
</evidence>
<dbReference type="GO" id="GO:0004714">
    <property type="term" value="F:transmembrane receptor protein tyrosine kinase activity"/>
    <property type="evidence" value="ECO:0007669"/>
    <property type="project" value="UniProtKB-EC"/>
</dbReference>
<dbReference type="InterPro" id="IPR020635">
    <property type="entry name" value="Tyr_kinase_cat_dom"/>
</dbReference>
<keyword evidence="13 23" id="KW-1133">Transmembrane helix</keyword>
<dbReference type="Pfam" id="PF07714">
    <property type="entry name" value="PK_Tyr_Ser-Thr"/>
    <property type="match status" value="1"/>
</dbReference>
<keyword evidence="6 23" id="KW-0812">Transmembrane</keyword>
<dbReference type="SMART" id="SM00423">
    <property type="entry name" value="PSI"/>
    <property type="match status" value="1"/>
</dbReference>
<keyword evidence="9 21" id="KW-0547">Nucleotide-binding</keyword>
<feature type="binding site" evidence="21">
    <location>
        <position position="1214"/>
    </location>
    <ligand>
        <name>ATP</name>
        <dbReference type="ChEBI" id="CHEBI:30616"/>
    </ligand>
</feature>
<dbReference type="InterPro" id="IPR000719">
    <property type="entry name" value="Prot_kinase_dom"/>
</dbReference>
<dbReference type="FunFam" id="1.10.510.10:FF:000093">
    <property type="entry name" value="Hepatocyte growth factor receptor"/>
    <property type="match status" value="1"/>
</dbReference>
<gene>
    <name evidence="27" type="primary">MST1R</name>
</gene>
<evidence type="ECO:0000256" key="17">
    <source>
        <dbReference type="ARBA" id="ARBA00023170"/>
    </source>
</evidence>
<dbReference type="InterPro" id="IPR013783">
    <property type="entry name" value="Ig-like_fold"/>
</dbReference>
<evidence type="ECO:0000256" key="12">
    <source>
        <dbReference type="ARBA" id="ARBA00022843"/>
    </source>
</evidence>
<feature type="transmembrane region" description="Helical" evidence="23">
    <location>
        <begin position="1012"/>
        <end position="1034"/>
    </location>
</feature>
<dbReference type="InterPro" id="IPR001627">
    <property type="entry name" value="Semap_dom"/>
</dbReference>
<dbReference type="GO" id="GO:0007169">
    <property type="term" value="P:cell surface receptor protein tyrosine kinase signaling pathway"/>
    <property type="evidence" value="ECO:0007669"/>
    <property type="project" value="TreeGrafter"/>
</dbReference>
<feature type="domain" description="Protein kinase" evidence="24">
    <location>
        <begin position="1182"/>
        <end position="1444"/>
    </location>
</feature>
<dbReference type="PROSITE" id="PS50011">
    <property type="entry name" value="PROTEIN_KINASE_DOM"/>
    <property type="match status" value="1"/>
</dbReference>
<evidence type="ECO:0000256" key="2">
    <source>
        <dbReference type="ARBA" id="ARBA00010297"/>
    </source>
</evidence>
<dbReference type="Gene3D" id="2.130.10.10">
    <property type="entry name" value="YVTN repeat-like/Quinoprotein amine dehydrogenase"/>
    <property type="match status" value="1"/>
</dbReference>
<dbReference type="KEGG" id="pmrn:116952409"/>
<comment type="subcellular location">
    <subcellularLocation>
        <location evidence="1">Membrane</location>
        <topology evidence="1">Single-pass type I membrane protein</topology>
    </subcellularLocation>
</comment>
<evidence type="ECO:0000313" key="26">
    <source>
        <dbReference type="Proteomes" id="UP001318040"/>
    </source>
</evidence>
<keyword evidence="12" id="KW-0832">Ubl conjugation</keyword>
<dbReference type="CDD" id="cd00603">
    <property type="entry name" value="IPT_PCSR"/>
    <property type="match status" value="1"/>
</dbReference>
<evidence type="ECO:0000313" key="27">
    <source>
        <dbReference type="RefSeq" id="XP_032827664.1"/>
    </source>
</evidence>
<dbReference type="PANTHER" id="PTHR24416">
    <property type="entry name" value="TYROSINE-PROTEIN KINASE RECEPTOR"/>
    <property type="match status" value="1"/>
</dbReference>
<evidence type="ECO:0000256" key="5">
    <source>
        <dbReference type="ARBA" id="ARBA00022679"/>
    </source>
</evidence>
<reference evidence="27" key="1">
    <citation type="submission" date="2025-08" db="UniProtKB">
        <authorList>
            <consortium name="RefSeq"/>
        </authorList>
    </citation>
    <scope>IDENTIFICATION</scope>
    <source>
        <tissue evidence="27">Sperm</tissue>
    </source>
</reference>
<evidence type="ECO:0000256" key="19">
    <source>
        <dbReference type="ARBA" id="ARBA00051243"/>
    </source>
</evidence>
<keyword evidence="16" id="KW-1015">Disulfide bond</keyword>
<dbReference type="InterPro" id="IPR002909">
    <property type="entry name" value="IPT_dom"/>
</dbReference>
<keyword evidence="10" id="KW-0418">Kinase</keyword>
<dbReference type="Gene3D" id="1.10.510.10">
    <property type="entry name" value="Transferase(Phosphotransferase) domain 1"/>
    <property type="match status" value="1"/>
</dbReference>
<dbReference type="Pfam" id="PF01403">
    <property type="entry name" value="Sema"/>
    <property type="match status" value="1"/>
</dbReference>
<dbReference type="SUPFAM" id="SSF56112">
    <property type="entry name" value="Protein kinase-like (PK-like)"/>
    <property type="match status" value="1"/>
</dbReference>
<dbReference type="RefSeq" id="XP_032827664.1">
    <property type="nucleotide sequence ID" value="XM_032971773.1"/>
</dbReference>
<dbReference type="GO" id="GO:0005886">
    <property type="term" value="C:plasma membrane"/>
    <property type="evidence" value="ECO:0007669"/>
    <property type="project" value="TreeGrafter"/>
</dbReference>
<sequence>MVTTAIVAVTVPSRRRRPELEGFGMRPQTGRRALVAHLQALLLLLLLHAGPSVAFSCAGRNDAENSVTPTSAFDFAMYVAPSAVSNVAARNGAIYVGATNAIVVLDRELRMVRNYTTGPRPETYGDDPCRDLPVSGNNNDTGGGAGAPRLVDNDNALLLLSDDYMVACGSARRGTCVLARLRGGPGDARCLYNHDEDDDDDDDEAESCPDCMAGTLGSRAVLYSDGFTRLFVANTVDGGGGRFAPRSLSLRRLKTSEDGFVFAGQHVGADSTMDVLPRLRAAYRVRYVDAFASGAYVYALSVQRSAPGSGRYETRLARFCASESEFTSYVELPLRCGGADTRLRRSAEPSDYELAQAAFVSRPGVELASYLKLKGGDEALFVAFARYGGAATGPDEAPVPLPDSAVCVFSLPAVDLDIDNALRRCDIKGLDHFLGTEPPACTPGKPSVPRRVCGAGGRDVRALIARPYSRVDVYQRQFSGTLLTSIAVGAAGNDTLASLGTADGRIVQIAVSMGGRPLPYAELRATPDVPISARPASLYDGPNRHFFFVSGNKVVRVPVVGPGCGQLLECGRCVAAPRALGCGWCAGRCVPERHCLAGTPWSPRFCPPLLSAFHPERAVVEGGTELTLCGRHLRSPAELAGTFTVRVGGTGCLALPTHSNETTLRCQLEAFVGRPETPQVIQVFVNELAPSTSQAARFTEQGVATISGLQFVNPVLLEVKPLRGPISGGTRVTVRGRHLDSGTRRQLLLGSTGSSCKLTRVSSELLECVTPPEAAVAGVPAGHEVTLRIDGATRTMPNGASFKYAPDPVALALEPSVSAASGGRVLTVRGVNLDSVESPELVVHLDTDELLRAACEATAHGDVMTCIAPPLPPNGSAAGKPRRLPATATVSLAMGNPRAFPFSYMADPALAAFRDDDDAAGRRLLRMSSGVRTLSLEGQNLNLSATSAEVAVSLGVEACTDVRLSANFINCTVPPGLRSGPEGLAVQVRVGNLHLEPGWLLLAEPVPNTAPWLAGSLAVTVLLLGCLVLLWLLLKKRGVVGGGKPRLRFGAAAEPGTRLGALLEPGRSRPSVRPPAPQVDAAPGAAQRRSFAHDNVYAALRGGGDAGPAGLPCFLGSATSPDRTVDSDSDDGQGSVPCHPLPPQLRALATEGSGMETHEQHACLDGDLLQEVKHLLILEGHLQVDKMIGKGHFGCVYRGVLTNNTGRTVRCAVKCLSRITDVEEVEQFLREGLLMKNFQHENVLSLLGICMPLHGTPLVVLPYMKHGDLGHFLRQETHNPTVKDLIGFGLQVARGMEYLASKKFVHRDLAARNCMLDESYTVKVADFGLARDIYNKEYYSIRNHQRAKLPIKWIALESLQTQRFTTKSDVWSFGILLWELQTRGAPPYPDVDPFDMARFLRQGRRLPQPEYCPDELYVLMLDCWGPTAGDRPGFPELVRRLELLQSCLMGDHYITLRVAYVNLESPPHYAASPSADTDPVTPVTELS</sequence>
<comment type="catalytic activity">
    <reaction evidence="19">
        <text>L-tyrosyl-[protein] + ATP = O-phospho-L-tyrosyl-[protein] + ADP + H(+)</text>
        <dbReference type="Rhea" id="RHEA:10596"/>
        <dbReference type="Rhea" id="RHEA-COMP:10136"/>
        <dbReference type="Rhea" id="RHEA-COMP:20101"/>
        <dbReference type="ChEBI" id="CHEBI:15378"/>
        <dbReference type="ChEBI" id="CHEBI:30616"/>
        <dbReference type="ChEBI" id="CHEBI:46858"/>
        <dbReference type="ChEBI" id="CHEBI:61978"/>
        <dbReference type="ChEBI" id="CHEBI:456216"/>
        <dbReference type="EC" id="2.7.10.1"/>
    </reaction>
</comment>
<dbReference type="InterPro" id="IPR011009">
    <property type="entry name" value="Kinase-like_dom_sf"/>
</dbReference>
<dbReference type="InterPro" id="IPR015943">
    <property type="entry name" value="WD40/YVTN_repeat-like_dom_sf"/>
</dbReference>
<evidence type="ECO:0000256" key="23">
    <source>
        <dbReference type="SAM" id="Phobius"/>
    </source>
</evidence>
<dbReference type="SUPFAM" id="SSF103575">
    <property type="entry name" value="Plexin repeat"/>
    <property type="match status" value="1"/>
</dbReference>
<keyword evidence="4" id="KW-0597">Phosphoprotein</keyword>
<keyword evidence="17 27" id="KW-0675">Receptor</keyword>
<evidence type="ECO:0000256" key="11">
    <source>
        <dbReference type="ARBA" id="ARBA00022840"/>
    </source>
</evidence>
<dbReference type="Gene3D" id="3.30.200.20">
    <property type="entry name" value="Phosphorylase Kinase, domain 1"/>
    <property type="match status" value="1"/>
</dbReference>
<organism evidence="26 27">
    <name type="scientific">Petromyzon marinus</name>
    <name type="common">Sea lamprey</name>
    <dbReference type="NCBI Taxonomy" id="7757"/>
    <lineage>
        <taxon>Eukaryota</taxon>
        <taxon>Metazoa</taxon>
        <taxon>Chordata</taxon>
        <taxon>Craniata</taxon>
        <taxon>Vertebrata</taxon>
        <taxon>Cyclostomata</taxon>
        <taxon>Hyperoartia</taxon>
        <taxon>Petromyzontiformes</taxon>
        <taxon>Petromyzontidae</taxon>
        <taxon>Petromyzon</taxon>
    </lineage>
</organism>
<dbReference type="InterPro" id="IPR036352">
    <property type="entry name" value="Semap_dom_sf"/>
</dbReference>
<dbReference type="InterPro" id="IPR050122">
    <property type="entry name" value="RTK"/>
</dbReference>
<evidence type="ECO:0000256" key="10">
    <source>
        <dbReference type="ARBA" id="ARBA00022777"/>
    </source>
</evidence>
<evidence type="ECO:0000256" key="18">
    <source>
        <dbReference type="ARBA" id="ARBA00023180"/>
    </source>
</evidence>
<keyword evidence="8" id="KW-0677">Repeat</keyword>
<dbReference type="SUPFAM" id="SSF81296">
    <property type="entry name" value="E set domains"/>
    <property type="match status" value="3"/>
</dbReference>
<evidence type="ECO:0000256" key="9">
    <source>
        <dbReference type="ARBA" id="ARBA00022741"/>
    </source>
</evidence>
<dbReference type="SMART" id="SM00429">
    <property type="entry name" value="IPT"/>
    <property type="match status" value="3"/>
</dbReference>
<keyword evidence="26" id="KW-1185">Reference proteome</keyword>